<feature type="compositionally biased region" description="Polar residues" evidence="1">
    <location>
        <begin position="80"/>
        <end position="106"/>
    </location>
</feature>
<evidence type="ECO:0000256" key="1">
    <source>
        <dbReference type="SAM" id="MobiDB-lite"/>
    </source>
</evidence>
<dbReference type="Gene3D" id="3.40.20.10">
    <property type="entry name" value="Severin"/>
    <property type="match status" value="1"/>
</dbReference>
<dbReference type="SUPFAM" id="SSF55753">
    <property type="entry name" value="Actin depolymerizing proteins"/>
    <property type="match status" value="2"/>
</dbReference>
<dbReference type="STRING" id="546991.N1J757"/>
<feature type="compositionally biased region" description="Low complexity" evidence="1">
    <location>
        <begin position="271"/>
        <end position="284"/>
    </location>
</feature>
<protein>
    <submittedName>
        <fullName evidence="4">Gelsolin repeat protein</fullName>
    </submittedName>
</protein>
<dbReference type="InterPro" id="IPR057226">
    <property type="entry name" value="DUF7904"/>
</dbReference>
<feature type="compositionally biased region" description="Basic and acidic residues" evidence="1">
    <location>
        <begin position="25"/>
        <end position="59"/>
    </location>
</feature>
<gene>
    <name evidence="4" type="ORF">BGHDH14_bgh06088</name>
</gene>
<dbReference type="SMART" id="SM00262">
    <property type="entry name" value="GEL"/>
    <property type="match status" value="1"/>
</dbReference>
<feature type="region of interest" description="Disordered" evidence="1">
    <location>
        <begin position="918"/>
        <end position="949"/>
    </location>
</feature>
<feature type="region of interest" description="Disordered" evidence="1">
    <location>
        <begin position="207"/>
        <end position="285"/>
    </location>
</feature>
<feature type="region of interest" description="Disordered" evidence="1">
    <location>
        <begin position="456"/>
        <end position="544"/>
    </location>
</feature>
<feature type="region of interest" description="Disordered" evidence="1">
    <location>
        <begin position="150"/>
        <end position="173"/>
    </location>
</feature>
<dbReference type="Pfam" id="PF25480">
    <property type="entry name" value="DUF7904"/>
    <property type="match status" value="1"/>
</dbReference>
<dbReference type="HOGENOM" id="CLU_001208_0_0_1"/>
<accession>N1J757</accession>
<dbReference type="InterPro" id="IPR007122">
    <property type="entry name" value="Villin/Gelsolin"/>
</dbReference>
<feature type="compositionally biased region" description="Basic and acidic residues" evidence="1">
    <location>
        <begin position="609"/>
        <end position="629"/>
    </location>
</feature>
<dbReference type="InterPro" id="IPR025118">
    <property type="entry name" value="DUF4045"/>
</dbReference>
<proteinExistence type="predicted"/>
<evidence type="ECO:0000259" key="2">
    <source>
        <dbReference type="Pfam" id="PF13254"/>
    </source>
</evidence>
<feature type="region of interest" description="Disordered" evidence="1">
    <location>
        <begin position="25"/>
        <end position="106"/>
    </location>
</feature>
<evidence type="ECO:0000259" key="3">
    <source>
        <dbReference type="Pfam" id="PF25480"/>
    </source>
</evidence>
<name>N1J757_BLUG1</name>
<dbReference type="Proteomes" id="UP000015441">
    <property type="component" value="Unassembled WGS sequence"/>
</dbReference>
<comment type="caution">
    <text evidence="4">The sequence shown here is derived from an EMBL/GenBank/DDBJ whole genome shotgun (WGS) entry which is preliminary data.</text>
</comment>
<evidence type="ECO:0000313" key="4">
    <source>
        <dbReference type="EMBL" id="CCU75656.1"/>
    </source>
</evidence>
<dbReference type="GO" id="GO:0051015">
    <property type="term" value="F:actin filament binding"/>
    <property type="evidence" value="ECO:0007669"/>
    <property type="project" value="InterPro"/>
</dbReference>
<dbReference type="OrthoDB" id="6375767at2759"/>
<evidence type="ECO:0000313" key="5">
    <source>
        <dbReference type="Proteomes" id="UP000015441"/>
    </source>
</evidence>
<feature type="compositionally biased region" description="Polar residues" evidence="1">
    <location>
        <begin position="207"/>
        <end position="229"/>
    </location>
</feature>
<feature type="compositionally biased region" description="Polar residues" evidence="1">
    <location>
        <begin position="504"/>
        <end position="531"/>
    </location>
</feature>
<keyword evidence="5" id="KW-1185">Reference proteome</keyword>
<dbReference type="Pfam" id="PF13254">
    <property type="entry name" value="DUF4045"/>
    <property type="match status" value="1"/>
</dbReference>
<feature type="region of interest" description="Disordered" evidence="1">
    <location>
        <begin position="785"/>
        <end position="810"/>
    </location>
</feature>
<feature type="domain" description="DUF7904" evidence="3">
    <location>
        <begin position="1167"/>
        <end position="1264"/>
    </location>
</feature>
<feature type="region of interest" description="Disordered" evidence="1">
    <location>
        <begin position="590"/>
        <end position="640"/>
    </location>
</feature>
<feature type="compositionally biased region" description="Polar residues" evidence="1">
    <location>
        <begin position="798"/>
        <end position="810"/>
    </location>
</feature>
<feature type="compositionally biased region" description="Polar residues" evidence="1">
    <location>
        <begin position="63"/>
        <end position="73"/>
    </location>
</feature>
<dbReference type="InterPro" id="IPR029006">
    <property type="entry name" value="ADF-H/Gelsolin-like_dom_sf"/>
</dbReference>
<dbReference type="InParanoid" id="N1J757"/>
<feature type="compositionally biased region" description="Basic and acidic residues" evidence="1">
    <location>
        <begin position="401"/>
        <end position="414"/>
    </location>
</feature>
<dbReference type="EMBL" id="CAUH01001545">
    <property type="protein sequence ID" value="CCU75656.1"/>
    <property type="molecule type" value="Genomic_DNA"/>
</dbReference>
<reference evidence="4 5" key="1">
    <citation type="journal article" date="2010" name="Science">
        <title>Genome expansion and gene loss in powdery mildew fungi reveal tradeoffs in extreme parasitism.</title>
        <authorList>
            <person name="Spanu P.D."/>
            <person name="Abbott J.C."/>
            <person name="Amselem J."/>
            <person name="Burgis T.A."/>
            <person name="Soanes D.M."/>
            <person name="Stueber K."/>
            <person name="Ver Loren van Themaat E."/>
            <person name="Brown J.K.M."/>
            <person name="Butcher S.A."/>
            <person name="Gurr S.J."/>
            <person name="Lebrun M.-H."/>
            <person name="Ridout C.J."/>
            <person name="Schulze-Lefert P."/>
            <person name="Talbot N.J."/>
            <person name="Ahmadinejad N."/>
            <person name="Ametz C."/>
            <person name="Barton G.R."/>
            <person name="Benjdia M."/>
            <person name="Bidzinski P."/>
            <person name="Bindschedler L.V."/>
            <person name="Both M."/>
            <person name="Brewer M.T."/>
            <person name="Cadle-Davidson L."/>
            <person name="Cadle-Davidson M.M."/>
            <person name="Collemare J."/>
            <person name="Cramer R."/>
            <person name="Frenkel O."/>
            <person name="Godfrey D."/>
            <person name="Harriman J."/>
            <person name="Hoede C."/>
            <person name="King B.C."/>
            <person name="Klages S."/>
            <person name="Kleemann J."/>
            <person name="Knoll D."/>
            <person name="Koti P.S."/>
            <person name="Kreplak J."/>
            <person name="Lopez-Ruiz F.J."/>
            <person name="Lu X."/>
            <person name="Maekawa T."/>
            <person name="Mahanil S."/>
            <person name="Micali C."/>
            <person name="Milgroom M.G."/>
            <person name="Montana G."/>
            <person name="Noir S."/>
            <person name="O'Connell R.J."/>
            <person name="Oberhaensli S."/>
            <person name="Parlange F."/>
            <person name="Pedersen C."/>
            <person name="Quesneville H."/>
            <person name="Reinhardt R."/>
            <person name="Rott M."/>
            <person name="Sacristan S."/>
            <person name="Schmidt S.M."/>
            <person name="Schoen M."/>
            <person name="Skamnioti P."/>
            <person name="Sommer H."/>
            <person name="Stephens A."/>
            <person name="Takahara H."/>
            <person name="Thordal-Christensen H."/>
            <person name="Vigouroux M."/>
            <person name="Wessling R."/>
            <person name="Wicker T."/>
            <person name="Panstruga R."/>
        </authorList>
    </citation>
    <scope>NUCLEOTIDE SEQUENCE [LARGE SCALE GENOMIC DNA]</scope>
    <source>
        <strain evidence="4">DH14</strain>
    </source>
</reference>
<sequence>MPIPTSLEDESQDVNDFLQRIKEIGQRRDQEDEERNRKLEEDIIQGRRERQARRAERARSISPIKSSPATTPNLDRLSMSLKQSFSESLQSAFESNNELQEKNIPNLSADEIPDLKKLSSIISDESIPVEPGLRGTPSISSMSNTILLRSPTLSWQRRPSSQASENQYSRKSSVKELEIAAKSPSTTPSTSPIRTAEFIRGMTSKISNSKVLTNSQPEYSYGINSTSPREVQLKEDRIETSSIYTETSNGVNHGEFQEEPGTTDLPDHSNSLSRYSSRDNGSSSPNIVKKLLPEETKSPIYLTTAQTLIPPSEPNIEGRIFATSMPQGRISPERLDRSMSPTKGMGGFVQSAMMKRSDSVNKRWSVQSSPALSRVESELNFREAISANRENHPNIISKPGSTKDDAISVQERSKSPCTTRSFMNISTAPKDAIKTSIPIMRSSTSQGHYSGTQNAFEMKQKETTPPSSPTKSIERRRWSPTKSSWLEAALNKPDSQPKHKASASLHQPSWRSELNRTKNPLVNDNSRSQVPTPKHEVNIGGLMRLPPMGSTAKPPTAMFPTGLPTGFTNNMYKPRPRNSISLDRLDASFSMASSNSPTTSTPTPTKVKSRIDKSPSRDFTEGSKSRDNSKSSTANGHDLKNVFVQLRPTKTQNYVAPDELKNNILRGKAALTLTNGPQKSEIRDGFKEAILKKKEDFIRAQLEGRGVANKPACNNVKSLPEALIKRKTLGRSGSTSDLPIISQHTVNQRLNPCMNSPKISSKSCTGDEIYEKSPTRICSDQVGLTVRESSPSEKINDRSPSLTSEHPTITNEGSNVEVSIQCPPLVHLTKMRARGPHRRAPTGLHAPFITADPTTPDAYLSRMGSTSEIQTAVGLDNLTPHYSAQSVIKGPNIKQSFQEPDTVREEASIKRLLEENYDPGIHSTLPGLEPPANEDSSLGTPLNSQQDHIDKQEEAEAQYKLILPSKLDQVKYVEISPSASTDYVNLQHPSTSQIDNLIFETQERTVNLSEIHQRERVVNDNAGPFLFLDSEATMSCRRLSSSLDSSYELIPDDKHIPRDKIQATTSVDFLPESLEHEKTISLSHSHNSLISPEIINSSINSPKKYSEPHVISKIDKQALEVSDAPMIINDFFSEKITQKIFNPDIVETLSLCTDFALNIRTLEVDSFQISSSGKKQQVPNQQKRILFEENQYYYIHKFMDQAGQVFIKAYWWIGGQVPMILIEEAEKITHSESQTAGAELQILQQGKESAEFIFALDGIIITHRGSSHKYDSLAPRVLCGRKYMGQIVFDEVDYSLQSLCSGFPYLVSTNLGKCYLWKGQGSSVDELSCARLVGMEFGLTGEIEEIEDGKEPPSFIRLFNEDTEIPISASYWEMKPKCCSYRVRLFVYCAESKDQVSIGILPPPRNKSGLIYFRLLKSLLSTSMI</sequence>
<feature type="region of interest" description="Disordered" evidence="1">
    <location>
        <begin position="392"/>
        <end position="416"/>
    </location>
</feature>
<feature type="domain" description="DUF4045" evidence="2">
    <location>
        <begin position="11"/>
        <end position="697"/>
    </location>
</feature>
<feature type="compositionally biased region" description="Polar residues" evidence="1">
    <location>
        <begin position="150"/>
        <end position="171"/>
    </location>
</feature>
<feature type="compositionally biased region" description="Polar residues" evidence="1">
    <location>
        <begin position="934"/>
        <end position="946"/>
    </location>
</feature>
<feature type="compositionally biased region" description="Polar residues" evidence="1">
    <location>
        <begin position="240"/>
        <end position="251"/>
    </location>
</feature>
<organism evidence="4 5">
    <name type="scientific">Blumeria graminis f. sp. hordei (strain DH14)</name>
    <name type="common">Barley powdery mildew</name>
    <name type="synonym">Oidium monilioides f. sp. hordei</name>
    <dbReference type="NCBI Taxonomy" id="546991"/>
    <lineage>
        <taxon>Eukaryota</taxon>
        <taxon>Fungi</taxon>
        <taxon>Dikarya</taxon>
        <taxon>Ascomycota</taxon>
        <taxon>Pezizomycotina</taxon>
        <taxon>Leotiomycetes</taxon>
        <taxon>Erysiphales</taxon>
        <taxon>Erysiphaceae</taxon>
        <taxon>Blumeria</taxon>
        <taxon>Blumeria hordei</taxon>
    </lineage>
</organism>
<feature type="compositionally biased region" description="Low complexity" evidence="1">
    <location>
        <begin position="593"/>
        <end position="605"/>
    </location>
</feature>
<dbReference type="eggNOG" id="KOG0443">
    <property type="taxonomic scope" value="Eukaryota"/>
</dbReference>